<dbReference type="EMBL" id="LGVV01000013">
    <property type="protein sequence ID" value="KNX42072.1"/>
    <property type="molecule type" value="Genomic_DNA"/>
</dbReference>
<dbReference type="InterPro" id="IPR049050">
    <property type="entry name" value="nSTAND3"/>
</dbReference>
<dbReference type="PATRIC" id="fig|74031.6.peg.1442"/>
<evidence type="ECO:0000313" key="3">
    <source>
        <dbReference type="EMBL" id="KNX42072.1"/>
    </source>
</evidence>
<evidence type="ECO:0000256" key="1">
    <source>
        <dbReference type="SAM" id="Coils"/>
    </source>
</evidence>
<dbReference type="OrthoDB" id="8421916at2"/>
<dbReference type="Pfam" id="PF20720">
    <property type="entry name" value="nSTAND3"/>
    <property type="match status" value="1"/>
</dbReference>
<organism evidence="3 4">
    <name type="scientific">Roseovarius tolerans</name>
    <dbReference type="NCBI Taxonomy" id="74031"/>
    <lineage>
        <taxon>Bacteria</taxon>
        <taxon>Pseudomonadati</taxon>
        <taxon>Pseudomonadota</taxon>
        <taxon>Alphaproteobacteria</taxon>
        <taxon>Rhodobacterales</taxon>
        <taxon>Roseobacteraceae</taxon>
        <taxon>Roseovarius</taxon>
    </lineage>
</organism>
<dbReference type="AlphaFoldDB" id="A0A0L6CWE8"/>
<evidence type="ECO:0000313" key="4">
    <source>
        <dbReference type="Proteomes" id="UP000037046"/>
    </source>
</evidence>
<evidence type="ECO:0000259" key="2">
    <source>
        <dbReference type="Pfam" id="PF20720"/>
    </source>
</evidence>
<proteinExistence type="predicted"/>
<keyword evidence="1" id="KW-0175">Coiled coil</keyword>
<feature type="domain" description="Novel STAND NTPase 3" evidence="2">
    <location>
        <begin position="263"/>
        <end position="362"/>
    </location>
</feature>
<name>A0A0L6CWE8_9RHOB</name>
<dbReference type="Proteomes" id="UP000037046">
    <property type="component" value="Unassembled WGS sequence"/>
</dbReference>
<dbReference type="InterPro" id="IPR027417">
    <property type="entry name" value="P-loop_NTPase"/>
</dbReference>
<reference evidence="4" key="1">
    <citation type="submission" date="2015-07" db="EMBL/GenBank/DDBJ databases">
        <title>Draft Genome Sequence of Roseovarius tolerans EL-164, a producer of N-Acylated Alanine Methyl Esters (NAMEs).</title>
        <authorList>
            <person name="Voget S."/>
            <person name="Bruns H."/>
            <person name="Wagner-Doebler I."/>
            <person name="Schulz S."/>
            <person name="Daniel R."/>
        </authorList>
    </citation>
    <scope>NUCLEOTIDE SEQUENCE [LARGE SCALE GENOMIC DNA]</scope>
    <source>
        <strain evidence="4">EL-164</strain>
    </source>
</reference>
<accession>A0A0L6CWE8</accession>
<sequence length="1277" mass="141589">MSIAITAPQKFAFQDLVCIEMMLRFFEKSSVEFYVEPDGGEDAELTYTDGEQTVRCDIQVKGAESAITLPNVAACLVHAPPLKAGPTLFERLTSDPNRFVLLVMSGRANDASSIYLGRKFWRGEIHASSLIKAKHAQALIEAISNADVVGKEDSPLKNKRQKHNADLAASLDSKDVRKALSRFVILDQVDDIELQARCEELLQREHGIPSDRTRQVLLELRSAVVQAKNDRTDAFAILKEVLERASPPPIRPANYIARGDEAELVDAISRDNMLLLSGTPRVGKTYAARWIASEFMQHGYDVREFSEVEAAERYLLEPGTSLRFALLDDPLGGAHISTHATNSLSRLTNLILRTTAQRKLLVVQGLEPLLATSRMKSLDQIVTAHRRWRDMERFDPDFLTGLWQSLASTCAVEATLRERVSDALMNGDLQLEPGCIEYLAANTHRLGVSATIADVLRLAREDAAQLGQTLAADGLEELTVSLSVTTAPREPIGLIDLAFVRGDGGTGLPSKRNLNGSVLTIGGPSISKGDAPAYDAPPELAAADRDGLDMLERRRLIEIDGIQNVGFSHPFYRSAAETLLAETTYHGAQVILDGIRRGLFCLSPQTSRATARNLDWIFDRLNPDSSARGKLVQEAIEGLKSFFPATRDLCFRFLLKRLPELPAKLQKELPIWIRSVASITLTDLEWSNGEAHLPYGTQSGTDYFDRAFRSISREEVLKELALLDAPEGIVKPEHASNVLCYFATAGDTMTLTMAGRLISFDEAALRAETIEIWLRQPRQGDDDLLDRIFAEDHPSCALAALKGAIQCWTSSMPDRQERLLNGLVNLAKTLAGAAAMLDRLVLFNRVEYTGELPPWPIFERLMPVVMETLPENAVFNDGRLFSVASSAVDALSASSVVGLCDGWIDWLERNERAGRLPSDSSLGVTDILLSATEAEPALRKDRVKRLLGFAGTGAKVTFTADLIDHWPLLRADERAALVKRLTSGCEDDRWLQAVALTRTEVPEAIASKLLPGDLELSQPPERLVDAMPSDLLEAVVMVYCGEPQPLWWLGTHHSGEEVWEPVVELIARRPDHALFELAWEHVAYNGDGKRLARIISDIGATSAEHVLDILLRLKVRCTGNFMPEAWAALLELASDTDELDRWLGRMAQTSPAILDDVSDLKLWMTEKKDLRNMAEKLSQDFTLILTAERVFAQFDSVDANERREQATKVFTALVRERPPMLFGTCDRLIQQLERAEVDAAELVELLRDRRAAIITEREALKDKIDQPDPPLTGWICP</sequence>
<dbReference type="RefSeq" id="WP_050662322.1">
    <property type="nucleotide sequence ID" value="NZ_CP118494.1"/>
</dbReference>
<feature type="coiled-coil region" evidence="1">
    <location>
        <begin position="1225"/>
        <end position="1263"/>
    </location>
</feature>
<comment type="caution">
    <text evidence="3">The sequence shown here is derived from an EMBL/GenBank/DDBJ whole genome shotgun (WGS) entry which is preliminary data.</text>
</comment>
<gene>
    <name evidence="3" type="ORF">ROTO_14130</name>
</gene>
<protein>
    <recommendedName>
        <fullName evidence="2">Novel STAND NTPase 3 domain-containing protein</fullName>
    </recommendedName>
</protein>
<keyword evidence="4" id="KW-1185">Reference proteome</keyword>
<dbReference type="SUPFAM" id="SSF52540">
    <property type="entry name" value="P-loop containing nucleoside triphosphate hydrolases"/>
    <property type="match status" value="1"/>
</dbReference>